<dbReference type="EMBL" id="CAJPWZ010002576">
    <property type="protein sequence ID" value="CAG2240866.1"/>
    <property type="molecule type" value="Genomic_DNA"/>
</dbReference>
<evidence type="ECO:0000313" key="3">
    <source>
        <dbReference type="Proteomes" id="UP000683360"/>
    </source>
</evidence>
<dbReference type="AlphaFoldDB" id="A0A8S3U5K5"/>
<keyword evidence="3" id="KW-1185">Reference proteome</keyword>
<feature type="region of interest" description="Disordered" evidence="1">
    <location>
        <begin position="1"/>
        <end position="63"/>
    </location>
</feature>
<feature type="compositionally biased region" description="Polar residues" evidence="1">
    <location>
        <begin position="1"/>
        <end position="18"/>
    </location>
</feature>
<proteinExistence type="predicted"/>
<reference evidence="2" key="1">
    <citation type="submission" date="2021-03" db="EMBL/GenBank/DDBJ databases">
        <authorList>
            <person name="Bekaert M."/>
        </authorList>
    </citation>
    <scope>NUCLEOTIDE SEQUENCE</scope>
</reference>
<dbReference type="Proteomes" id="UP000683360">
    <property type="component" value="Unassembled WGS sequence"/>
</dbReference>
<name>A0A8S3U5K5_MYTED</name>
<gene>
    <name evidence="2" type="ORF">MEDL_53085</name>
</gene>
<organism evidence="2 3">
    <name type="scientific">Mytilus edulis</name>
    <name type="common">Blue mussel</name>
    <dbReference type="NCBI Taxonomy" id="6550"/>
    <lineage>
        <taxon>Eukaryota</taxon>
        <taxon>Metazoa</taxon>
        <taxon>Spiralia</taxon>
        <taxon>Lophotrochozoa</taxon>
        <taxon>Mollusca</taxon>
        <taxon>Bivalvia</taxon>
        <taxon>Autobranchia</taxon>
        <taxon>Pteriomorphia</taxon>
        <taxon>Mytilida</taxon>
        <taxon>Mytiloidea</taxon>
        <taxon>Mytilidae</taxon>
        <taxon>Mytilinae</taxon>
        <taxon>Mytilus</taxon>
    </lineage>
</organism>
<evidence type="ECO:0000256" key="1">
    <source>
        <dbReference type="SAM" id="MobiDB-lite"/>
    </source>
</evidence>
<evidence type="ECO:0000313" key="2">
    <source>
        <dbReference type="EMBL" id="CAG2240866.1"/>
    </source>
</evidence>
<accession>A0A8S3U5K5</accession>
<feature type="compositionally biased region" description="Basic and acidic residues" evidence="1">
    <location>
        <begin position="19"/>
        <end position="31"/>
    </location>
</feature>
<comment type="caution">
    <text evidence="2">The sequence shown here is derived from an EMBL/GenBank/DDBJ whole genome shotgun (WGS) entry which is preliminary data.</text>
</comment>
<sequence>MTQLSNDSQTDIDLQTDNDSQHDIDAQKDIDSQIDNDSQTDNDAHTDIDSQTDNDSQTDHDSVAKRRRLDIEADIDCIILHDLLTEETDTVSETLSLTSVDSTHDKIRQIVEKNYKHSVQNTMQNAIVQRKKEKRTEIDSLQKAMEIQVIPALEVN</sequence>
<protein>
    <submittedName>
        <fullName evidence="2">Uncharacterized protein</fullName>
    </submittedName>
</protein>